<feature type="domain" description="Autotransporter" evidence="1">
    <location>
        <begin position="1"/>
        <end position="102"/>
    </location>
</feature>
<dbReference type="EMBL" id="CP050296">
    <property type="protein sequence ID" value="QND60906.1"/>
    <property type="molecule type" value="Genomic_DNA"/>
</dbReference>
<dbReference type="Proteomes" id="UP000515465">
    <property type="component" value="Chromosome"/>
</dbReference>
<gene>
    <name evidence="2" type="ORF">HB778_33795</name>
</gene>
<sequence length="102" mass="10956">MSLGLQLDTTVAIGETKTLQAWGRAAWLHEFNPDRSVEPTFQAAPGYAFVVQGAAAAEDAVTVNAGVKLNWSSNTSVFATFDGKFGDRVQTYGGNVGFRVNW</sequence>
<dbReference type="InterPro" id="IPR036709">
    <property type="entry name" value="Autotransporte_beta_dom_sf"/>
</dbReference>
<reference evidence="3" key="1">
    <citation type="journal article" date="2020" name="Mol. Plant Microbe">
        <title>Rhizobial microsymbionts of the narrowly endemic Oxytropis species growing in Kamchatka are characterized by significant genetic diversity and possess a set of genes that are associated with T3SS and T6SS secretion systems and can affect the development of symbiosis.</title>
        <authorList>
            <person name="Safronova V."/>
            <person name="Guro P."/>
            <person name="Sazanova A."/>
            <person name="Kuznetsova I."/>
            <person name="Belimov A."/>
            <person name="Yakubov V."/>
            <person name="Chirak E."/>
            <person name="Afonin A."/>
            <person name="Gogolev Y."/>
            <person name="Andronov E."/>
            <person name="Tikhonovich I."/>
        </authorList>
    </citation>
    <scope>NUCLEOTIDE SEQUENCE [LARGE SCALE GENOMIC DNA]</scope>
    <source>
        <strain evidence="3">583</strain>
    </source>
</reference>
<evidence type="ECO:0000313" key="2">
    <source>
        <dbReference type="EMBL" id="QND60906.1"/>
    </source>
</evidence>
<dbReference type="NCBIfam" id="TIGR01414">
    <property type="entry name" value="autotrans_barl"/>
    <property type="match status" value="1"/>
</dbReference>
<dbReference type="SUPFAM" id="SSF103515">
    <property type="entry name" value="Autotransporter"/>
    <property type="match status" value="1"/>
</dbReference>
<dbReference type="PROSITE" id="PS51208">
    <property type="entry name" value="AUTOTRANSPORTER"/>
    <property type="match status" value="1"/>
</dbReference>
<evidence type="ECO:0000259" key="1">
    <source>
        <dbReference type="PROSITE" id="PS51208"/>
    </source>
</evidence>
<dbReference type="InterPro" id="IPR005546">
    <property type="entry name" value="Autotransporte_beta"/>
</dbReference>
<protein>
    <submittedName>
        <fullName evidence="2">Autotransporter outer membrane beta-barrel domain-containing protein</fullName>
    </submittedName>
</protein>
<organism evidence="2 3">
    <name type="scientific">Mesorhizobium huakuii</name>
    <dbReference type="NCBI Taxonomy" id="28104"/>
    <lineage>
        <taxon>Bacteria</taxon>
        <taxon>Pseudomonadati</taxon>
        <taxon>Pseudomonadota</taxon>
        <taxon>Alphaproteobacteria</taxon>
        <taxon>Hyphomicrobiales</taxon>
        <taxon>Phyllobacteriaceae</taxon>
        <taxon>Mesorhizobium</taxon>
    </lineage>
</organism>
<dbReference type="GO" id="GO:0019867">
    <property type="term" value="C:outer membrane"/>
    <property type="evidence" value="ECO:0007669"/>
    <property type="project" value="InterPro"/>
</dbReference>
<dbReference type="AlphaFoldDB" id="A0A7G6T2C4"/>
<accession>A0A7G6T2C4</accession>
<dbReference type="InterPro" id="IPR006315">
    <property type="entry name" value="OM_autotransptr_brl_dom"/>
</dbReference>
<name>A0A7G6T2C4_9HYPH</name>
<dbReference type="RefSeq" id="WP_183460148.1">
    <property type="nucleotide sequence ID" value="NZ_CP050296.1"/>
</dbReference>
<proteinExistence type="predicted"/>
<dbReference type="Pfam" id="PF03797">
    <property type="entry name" value="Autotransporter"/>
    <property type="match status" value="1"/>
</dbReference>
<evidence type="ECO:0000313" key="3">
    <source>
        <dbReference type="Proteomes" id="UP000515465"/>
    </source>
</evidence>
<dbReference type="Gene3D" id="2.40.128.130">
    <property type="entry name" value="Autotransporter beta-domain"/>
    <property type="match status" value="1"/>
</dbReference>